<feature type="compositionally biased region" description="Basic and acidic residues" evidence="1">
    <location>
        <begin position="61"/>
        <end position="72"/>
    </location>
</feature>
<accession>A0A4Q9PT69</accession>
<reference evidence="2 3" key="1">
    <citation type="submission" date="2019-01" db="EMBL/GenBank/DDBJ databases">
        <title>Draft genome sequences of three monokaryotic isolates of the white-rot basidiomycete fungus Dichomitus squalens.</title>
        <authorList>
            <consortium name="DOE Joint Genome Institute"/>
            <person name="Lopez S.C."/>
            <person name="Andreopoulos B."/>
            <person name="Pangilinan J."/>
            <person name="Lipzen A."/>
            <person name="Riley R."/>
            <person name="Ahrendt S."/>
            <person name="Ng V."/>
            <person name="Barry K."/>
            <person name="Daum C."/>
            <person name="Grigoriev I.V."/>
            <person name="Hilden K.S."/>
            <person name="Makela M.R."/>
            <person name="de Vries R.P."/>
        </authorList>
    </citation>
    <scope>NUCLEOTIDE SEQUENCE [LARGE SCALE GENOMIC DNA]</scope>
    <source>
        <strain evidence="2 3">CBS 464.89</strain>
    </source>
</reference>
<gene>
    <name evidence="2" type="ORF">BD310DRAFT_928783</name>
</gene>
<dbReference type="EMBL" id="ML145134">
    <property type="protein sequence ID" value="TBU57667.1"/>
    <property type="molecule type" value="Genomic_DNA"/>
</dbReference>
<name>A0A4Q9PT69_9APHY</name>
<evidence type="ECO:0000313" key="3">
    <source>
        <dbReference type="Proteomes" id="UP000292082"/>
    </source>
</evidence>
<sequence>MHLRSARHVCRQHLNSLLDQELGGRLRVGGQSHVCRCAGRWPGRETYRSARDVKRCTRRSAYAEDTERRKDGPLNVRLRPAGWRDGGDGDELFSRGPLGSRLRSHGGLCWQAAGPRQRSARRSEVDAISCTSPSCDACI</sequence>
<dbReference type="Proteomes" id="UP000292082">
    <property type="component" value="Unassembled WGS sequence"/>
</dbReference>
<dbReference type="AlphaFoldDB" id="A0A4Q9PT69"/>
<evidence type="ECO:0000313" key="2">
    <source>
        <dbReference type="EMBL" id="TBU57667.1"/>
    </source>
</evidence>
<feature type="region of interest" description="Disordered" evidence="1">
    <location>
        <begin position="61"/>
        <end position="82"/>
    </location>
</feature>
<organism evidence="2 3">
    <name type="scientific">Dichomitus squalens</name>
    <dbReference type="NCBI Taxonomy" id="114155"/>
    <lineage>
        <taxon>Eukaryota</taxon>
        <taxon>Fungi</taxon>
        <taxon>Dikarya</taxon>
        <taxon>Basidiomycota</taxon>
        <taxon>Agaricomycotina</taxon>
        <taxon>Agaricomycetes</taxon>
        <taxon>Polyporales</taxon>
        <taxon>Polyporaceae</taxon>
        <taxon>Dichomitus</taxon>
    </lineage>
</organism>
<proteinExistence type="predicted"/>
<evidence type="ECO:0000256" key="1">
    <source>
        <dbReference type="SAM" id="MobiDB-lite"/>
    </source>
</evidence>
<keyword evidence="3" id="KW-1185">Reference proteome</keyword>
<protein>
    <submittedName>
        <fullName evidence="2">Uncharacterized protein</fullName>
    </submittedName>
</protein>